<sequence length="422" mass="50051">MPIYEHVPNGHEGPSNLLRSRPHPPRKAYVRFINTSNTPVTVKWVDFDGNLKTYRTLKENEYFDCDTFQDHAWVFREYPWHDPMHVANKEVFWPKSAFVMLEGNYIQKRSSVKIHRPLVSLLTLAARAVRNRLRYIMEPFCLEIPFLLQTMLVRLMLKSWEVSPKRLNTQLNVPEDPENIILKSDLDDFQLNILFISYRLSLHARKLLSLAREMKGNGNVRATIIGLLETMICALGYEEQHNAPEMYSRKLAPVIWKQIIFLRVHLDNLQACCPLEELDQDRSYYYYFLQRLVERRRRFMPTDHRNSLQKYHWEQLCLLAGDPQSESLRVKGDLAYDIPELLPLCQRTEWEWIDLRRMQLRHHPKPEIVKMFISVTSQMLAITSRLENIFQVLGFFHYRLTGQQLTEETISEEEEQHPATAI</sequence>
<proteinExistence type="inferred from homology"/>
<evidence type="ECO:0000259" key="3">
    <source>
        <dbReference type="Pfam" id="PF01847"/>
    </source>
</evidence>
<evidence type="ECO:0000313" key="4">
    <source>
        <dbReference type="Proteomes" id="UP000515158"/>
    </source>
</evidence>
<dbReference type="AlphaFoldDB" id="A0A6P8Z013"/>
<dbReference type="Pfam" id="PF01847">
    <property type="entry name" value="VHL"/>
    <property type="match status" value="1"/>
</dbReference>
<dbReference type="OrthoDB" id="413400at2759"/>
<dbReference type="SUPFAM" id="SSF49468">
    <property type="entry name" value="VHL"/>
    <property type="match status" value="1"/>
</dbReference>
<dbReference type="InterPro" id="IPR037140">
    <property type="entry name" value="VHL_beta_dom_sf"/>
</dbReference>
<dbReference type="InterPro" id="IPR036208">
    <property type="entry name" value="VHL_sf"/>
</dbReference>
<evidence type="ECO:0000256" key="2">
    <source>
        <dbReference type="SAM" id="MobiDB-lite"/>
    </source>
</evidence>
<dbReference type="InterPro" id="IPR022772">
    <property type="entry name" value="VHL_tumour_suppress_b/a_dom"/>
</dbReference>
<name>A0A6P8Z013_THRPL</name>
<dbReference type="GeneID" id="117647904"/>
<protein>
    <submittedName>
        <fullName evidence="5">Uncharacterized protein LOC117647904</fullName>
    </submittedName>
</protein>
<comment type="similarity">
    <text evidence="1">Belongs to the VHL family.</text>
</comment>
<feature type="region of interest" description="Disordered" evidence="2">
    <location>
        <begin position="1"/>
        <end position="22"/>
    </location>
</feature>
<feature type="domain" description="von Hippel-Lindau disease tumour suppressor beta" evidence="3">
    <location>
        <begin position="28"/>
        <end position="96"/>
    </location>
</feature>
<gene>
    <name evidence="5" type="primary">LOC117647904</name>
</gene>
<evidence type="ECO:0000256" key="1">
    <source>
        <dbReference type="ARBA" id="ARBA00010057"/>
    </source>
</evidence>
<dbReference type="Proteomes" id="UP000515158">
    <property type="component" value="Unplaced"/>
</dbReference>
<organism evidence="5">
    <name type="scientific">Thrips palmi</name>
    <name type="common">Melon thrips</name>
    <dbReference type="NCBI Taxonomy" id="161013"/>
    <lineage>
        <taxon>Eukaryota</taxon>
        <taxon>Metazoa</taxon>
        <taxon>Ecdysozoa</taxon>
        <taxon>Arthropoda</taxon>
        <taxon>Hexapoda</taxon>
        <taxon>Insecta</taxon>
        <taxon>Pterygota</taxon>
        <taxon>Neoptera</taxon>
        <taxon>Paraneoptera</taxon>
        <taxon>Thysanoptera</taxon>
        <taxon>Terebrantia</taxon>
        <taxon>Thripoidea</taxon>
        <taxon>Thripidae</taxon>
        <taxon>Thrips</taxon>
    </lineage>
</organism>
<dbReference type="CDD" id="cd05468">
    <property type="entry name" value="pVHL"/>
    <property type="match status" value="1"/>
</dbReference>
<dbReference type="InParanoid" id="A0A6P8Z013"/>
<reference evidence="5" key="1">
    <citation type="submission" date="2025-08" db="UniProtKB">
        <authorList>
            <consortium name="RefSeq"/>
        </authorList>
    </citation>
    <scope>IDENTIFICATION</scope>
    <source>
        <tissue evidence="5">Total insect</tissue>
    </source>
</reference>
<dbReference type="Gene3D" id="2.60.40.780">
    <property type="entry name" value="von Hippel-Lindau disease tumour suppressor, beta domain"/>
    <property type="match status" value="1"/>
</dbReference>
<accession>A0A6P8Z013</accession>
<evidence type="ECO:0000313" key="5">
    <source>
        <dbReference type="RefSeq" id="XP_034245773.1"/>
    </source>
</evidence>
<dbReference type="RefSeq" id="XP_034245773.1">
    <property type="nucleotide sequence ID" value="XM_034389882.1"/>
</dbReference>
<dbReference type="KEGG" id="tpal:117647904"/>
<keyword evidence="4" id="KW-1185">Reference proteome</keyword>
<dbReference type="InterPro" id="IPR024053">
    <property type="entry name" value="VHL_beta_dom"/>
</dbReference>